<evidence type="ECO:0008006" key="3">
    <source>
        <dbReference type="Google" id="ProtNLM"/>
    </source>
</evidence>
<sequence length="147" mass="16051">MGLYMRAVITSWPEHEFAALGTFIGEQDEGFVVSGLDWPDFEIHDARGNAVLVADLTLGDDVREELAEELEALEDLAGSPAARQKVESHLATATAVVGMQILMSRYDDSVAAANQLITFLERTPGVLTQVDTVGWYDGDDLILQEPE</sequence>
<organism evidence="1 2">
    <name type="scientific">Kribbella antibiotica</name>
    <dbReference type="NCBI Taxonomy" id="190195"/>
    <lineage>
        <taxon>Bacteria</taxon>
        <taxon>Bacillati</taxon>
        <taxon>Actinomycetota</taxon>
        <taxon>Actinomycetes</taxon>
        <taxon>Propionibacteriales</taxon>
        <taxon>Kribbellaceae</taxon>
        <taxon>Kribbella</taxon>
    </lineage>
</organism>
<dbReference type="Proteomes" id="UP000295124">
    <property type="component" value="Unassembled WGS sequence"/>
</dbReference>
<evidence type="ECO:0000313" key="2">
    <source>
        <dbReference type="Proteomes" id="UP000295124"/>
    </source>
</evidence>
<dbReference type="RefSeq" id="WP_132168736.1">
    <property type="nucleotide sequence ID" value="NZ_SMKX01000046.1"/>
</dbReference>
<protein>
    <recommendedName>
        <fullName evidence="3">DUF4265 domain-containing protein</fullName>
    </recommendedName>
</protein>
<keyword evidence="2" id="KW-1185">Reference proteome</keyword>
<dbReference type="AlphaFoldDB" id="A0A4R4ZPF3"/>
<gene>
    <name evidence="1" type="ORF">E1263_17885</name>
</gene>
<evidence type="ECO:0000313" key="1">
    <source>
        <dbReference type="EMBL" id="TDD58782.1"/>
    </source>
</evidence>
<reference evidence="1 2" key="1">
    <citation type="submission" date="2019-03" db="EMBL/GenBank/DDBJ databases">
        <title>Draft genome sequences of novel Actinobacteria.</title>
        <authorList>
            <person name="Sahin N."/>
            <person name="Ay H."/>
            <person name="Saygin H."/>
        </authorList>
    </citation>
    <scope>NUCLEOTIDE SEQUENCE [LARGE SCALE GENOMIC DNA]</scope>
    <source>
        <strain evidence="1 2">JCM 13523</strain>
    </source>
</reference>
<accession>A0A4R4ZPF3</accession>
<name>A0A4R4ZPF3_9ACTN</name>
<dbReference type="EMBL" id="SMKX01000046">
    <property type="protein sequence ID" value="TDD58782.1"/>
    <property type="molecule type" value="Genomic_DNA"/>
</dbReference>
<proteinExistence type="predicted"/>
<comment type="caution">
    <text evidence="1">The sequence shown here is derived from an EMBL/GenBank/DDBJ whole genome shotgun (WGS) entry which is preliminary data.</text>
</comment>